<keyword evidence="7" id="KW-1185">Reference proteome</keyword>
<name>A0A1L9R3N5_ASPWE</name>
<dbReference type="PANTHER" id="PTHR16932">
    <property type="entry name" value="INTERFERON ALPHA-INDUCIBLE PROTEIN 27"/>
    <property type="match status" value="1"/>
</dbReference>
<dbReference type="Proteomes" id="UP000184383">
    <property type="component" value="Unassembled WGS sequence"/>
</dbReference>
<organism evidence="6 7">
    <name type="scientific">Aspergillus wentii DTO 134E9</name>
    <dbReference type="NCBI Taxonomy" id="1073089"/>
    <lineage>
        <taxon>Eukaryota</taxon>
        <taxon>Fungi</taxon>
        <taxon>Dikarya</taxon>
        <taxon>Ascomycota</taxon>
        <taxon>Pezizomycotina</taxon>
        <taxon>Eurotiomycetes</taxon>
        <taxon>Eurotiomycetidae</taxon>
        <taxon>Eurotiales</taxon>
        <taxon>Aspergillaceae</taxon>
        <taxon>Aspergillus</taxon>
        <taxon>Aspergillus subgen. Cremei</taxon>
    </lineage>
</organism>
<dbReference type="AlphaFoldDB" id="A0A1L9R3N5"/>
<dbReference type="RefSeq" id="XP_040683216.1">
    <property type="nucleotide sequence ID" value="XM_040836871.1"/>
</dbReference>
<evidence type="ECO:0000313" key="7">
    <source>
        <dbReference type="Proteomes" id="UP000184383"/>
    </source>
</evidence>
<keyword evidence="5" id="KW-0472">Membrane</keyword>
<dbReference type="Gene3D" id="6.10.110.10">
    <property type="match status" value="1"/>
</dbReference>
<dbReference type="VEuPathDB" id="FungiDB:ASPWEDRAFT_46942"/>
<sequence>MERLRNATASITSFSQAVVREHTTAFAVGSTGLALVTAPITGPTVLGAIGFGASGPVAASIATAWHSSIGIVQAGSLFSTLQGAGMGAAAGTFTTISNIGIGLAGSAVVGSQWTGMKETSHAKHDIDIAGHCDDGQLSEDDLEMPEMEDTLGKEFAKFLKIDMS</sequence>
<dbReference type="GeneID" id="63752719"/>
<gene>
    <name evidence="6" type="ORF">ASPWEDRAFT_46942</name>
</gene>
<evidence type="ECO:0000256" key="1">
    <source>
        <dbReference type="ARBA" id="ARBA00004141"/>
    </source>
</evidence>
<comment type="subcellular location">
    <subcellularLocation>
        <location evidence="1">Membrane</location>
        <topology evidence="1">Multi-pass membrane protein</topology>
    </subcellularLocation>
</comment>
<dbReference type="Pfam" id="PF06140">
    <property type="entry name" value="Ifi-6-16"/>
    <property type="match status" value="1"/>
</dbReference>
<keyword evidence="3" id="KW-0812">Transmembrane</keyword>
<dbReference type="PANTHER" id="PTHR16932:SF18">
    <property type="entry name" value="INTERFERON, ALPHA-INDUCIBLE PROTEIN 27-LIKE 2"/>
    <property type="match status" value="1"/>
</dbReference>
<evidence type="ECO:0000256" key="5">
    <source>
        <dbReference type="ARBA" id="ARBA00023136"/>
    </source>
</evidence>
<comment type="similarity">
    <text evidence="2">Belongs to the IFI6/IFI27 family.</text>
</comment>
<accession>A0A1L9R3N5</accession>
<dbReference type="STRING" id="1073089.A0A1L9R3N5"/>
<evidence type="ECO:0000313" key="6">
    <source>
        <dbReference type="EMBL" id="OJJ29539.1"/>
    </source>
</evidence>
<dbReference type="InterPro" id="IPR009311">
    <property type="entry name" value="IFI6/IFI27-like"/>
</dbReference>
<dbReference type="EMBL" id="KV878225">
    <property type="protein sequence ID" value="OJJ29539.1"/>
    <property type="molecule type" value="Genomic_DNA"/>
</dbReference>
<evidence type="ECO:0000256" key="3">
    <source>
        <dbReference type="ARBA" id="ARBA00022692"/>
    </source>
</evidence>
<reference evidence="7" key="1">
    <citation type="journal article" date="2017" name="Genome Biol.">
        <title>Comparative genomics reveals high biological diversity and specific adaptations in the industrially and medically important fungal genus Aspergillus.</title>
        <authorList>
            <person name="de Vries R.P."/>
            <person name="Riley R."/>
            <person name="Wiebenga A."/>
            <person name="Aguilar-Osorio G."/>
            <person name="Amillis S."/>
            <person name="Uchima C.A."/>
            <person name="Anderluh G."/>
            <person name="Asadollahi M."/>
            <person name="Askin M."/>
            <person name="Barry K."/>
            <person name="Battaglia E."/>
            <person name="Bayram O."/>
            <person name="Benocci T."/>
            <person name="Braus-Stromeyer S.A."/>
            <person name="Caldana C."/>
            <person name="Canovas D."/>
            <person name="Cerqueira G.C."/>
            <person name="Chen F."/>
            <person name="Chen W."/>
            <person name="Choi C."/>
            <person name="Clum A."/>
            <person name="Dos Santos R.A."/>
            <person name="Damasio A.R."/>
            <person name="Diallinas G."/>
            <person name="Emri T."/>
            <person name="Fekete E."/>
            <person name="Flipphi M."/>
            <person name="Freyberg S."/>
            <person name="Gallo A."/>
            <person name="Gournas C."/>
            <person name="Habgood R."/>
            <person name="Hainaut M."/>
            <person name="Harispe M.L."/>
            <person name="Henrissat B."/>
            <person name="Hilden K.S."/>
            <person name="Hope R."/>
            <person name="Hossain A."/>
            <person name="Karabika E."/>
            <person name="Karaffa L."/>
            <person name="Karanyi Z."/>
            <person name="Krasevec N."/>
            <person name="Kuo A."/>
            <person name="Kusch H."/>
            <person name="LaButti K."/>
            <person name="Lagendijk E.L."/>
            <person name="Lapidus A."/>
            <person name="Levasseur A."/>
            <person name="Lindquist E."/>
            <person name="Lipzen A."/>
            <person name="Logrieco A.F."/>
            <person name="MacCabe A."/>
            <person name="Maekelae M.R."/>
            <person name="Malavazi I."/>
            <person name="Melin P."/>
            <person name="Meyer V."/>
            <person name="Mielnichuk N."/>
            <person name="Miskei M."/>
            <person name="Molnar A.P."/>
            <person name="Mule G."/>
            <person name="Ngan C.Y."/>
            <person name="Orejas M."/>
            <person name="Orosz E."/>
            <person name="Ouedraogo J.P."/>
            <person name="Overkamp K.M."/>
            <person name="Park H.-S."/>
            <person name="Perrone G."/>
            <person name="Piumi F."/>
            <person name="Punt P.J."/>
            <person name="Ram A.F."/>
            <person name="Ramon A."/>
            <person name="Rauscher S."/>
            <person name="Record E."/>
            <person name="Riano-Pachon D.M."/>
            <person name="Robert V."/>
            <person name="Roehrig J."/>
            <person name="Ruller R."/>
            <person name="Salamov A."/>
            <person name="Salih N.S."/>
            <person name="Samson R.A."/>
            <person name="Sandor E."/>
            <person name="Sanguinetti M."/>
            <person name="Schuetze T."/>
            <person name="Sepcic K."/>
            <person name="Shelest E."/>
            <person name="Sherlock G."/>
            <person name="Sophianopoulou V."/>
            <person name="Squina F.M."/>
            <person name="Sun H."/>
            <person name="Susca A."/>
            <person name="Todd R.B."/>
            <person name="Tsang A."/>
            <person name="Unkles S.E."/>
            <person name="van de Wiele N."/>
            <person name="van Rossen-Uffink D."/>
            <person name="Oliveira J.V."/>
            <person name="Vesth T.C."/>
            <person name="Visser J."/>
            <person name="Yu J.-H."/>
            <person name="Zhou M."/>
            <person name="Andersen M.R."/>
            <person name="Archer D.B."/>
            <person name="Baker S.E."/>
            <person name="Benoit I."/>
            <person name="Brakhage A.A."/>
            <person name="Braus G.H."/>
            <person name="Fischer R."/>
            <person name="Frisvad J.C."/>
            <person name="Goldman G.H."/>
            <person name="Houbraken J."/>
            <person name="Oakley B."/>
            <person name="Pocsi I."/>
            <person name="Scazzocchio C."/>
            <person name="Seiboth B."/>
            <person name="vanKuyk P.A."/>
            <person name="Wortman J."/>
            <person name="Dyer P.S."/>
            <person name="Grigoriev I.V."/>
        </authorList>
    </citation>
    <scope>NUCLEOTIDE SEQUENCE [LARGE SCALE GENOMIC DNA]</scope>
    <source>
        <strain evidence="7">DTO 134E9</strain>
    </source>
</reference>
<dbReference type="InterPro" id="IPR038213">
    <property type="entry name" value="IFI6/IFI27-like_sf"/>
</dbReference>
<dbReference type="GO" id="GO:0016020">
    <property type="term" value="C:membrane"/>
    <property type="evidence" value="ECO:0007669"/>
    <property type="project" value="UniProtKB-SubCell"/>
</dbReference>
<evidence type="ECO:0000256" key="4">
    <source>
        <dbReference type="ARBA" id="ARBA00022989"/>
    </source>
</evidence>
<dbReference type="OrthoDB" id="440424at2759"/>
<keyword evidence="4" id="KW-1133">Transmembrane helix</keyword>
<evidence type="ECO:0000256" key="2">
    <source>
        <dbReference type="ARBA" id="ARBA00007262"/>
    </source>
</evidence>
<proteinExistence type="inferred from homology"/>
<protein>
    <submittedName>
        <fullName evidence="6">Uncharacterized protein</fullName>
    </submittedName>
</protein>